<evidence type="ECO:0000313" key="2">
    <source>
        <dbReference type="EMBL" id="RZS44250.1"/>
    </source>
</evidence>
<gene>
    <name evidence="2" type="ORF">EV193_101125</name>
</gene>
<dbReference type="Proteomes" id="UP000294257">
    <property type="component" value="Unassembled WGS sequence"/>
</dbReference>
<dbReference type="EMBL" id="SGWQ01000001">
    <property type="protein sequence ID" value="RZS44250.1"/>
    <property type="molecule type" value="Genomic_DNA"/>
</dbReference>
<comment type="caution">
    <text evidence="2">The sequence shown here is derived from an EMBL/GenBank/DDBJ whole genome shotgun (WGS) entry which is preliminary data.</text>
</comment>
<protein>
    <submittedName>
        <fullName evidence="2">Uncharacterized protein</fullName>
    </submittedName>
</protein>
<feature type="transmembrane region" description="Helical" evidence="1">
    <location>
        <begin position="12"/>
        <end position="29"/>
    </location>
</feature>
<accession>A0A4Q7L5Y6</accession>
<reference evidence="2 3" key="1">
    <citation type="submission" date="2019-02" db="EMBL/GenBank/DDBJ databases">
        <title>Genomic Encyclopedia of Type Strains, Phase IV (KMG-IV): sequencing the most valuable type-strain genomes for metagenomic binning, comparative biology and taxonomic classification.</title>
        <authorList>
            <person name="Goeker M."/>
        </authorList>
    </citation>
    <scope>NUCLEOTIDE SEQUENCE [LARGE SCALE GENOMIC DNA]</scope>
    <source>
        <strain evidence="2 3">DSM 101727</strain>
    </source>
</reference>
<keyword evidence="3" id="KW-1185">Reference proteome</keyword>
<sequence>MVRLLTNIRFWMMTFILLWLTTVTVIIAGQP</sequence>
<keyword evidence="1" id="KW-0472">Membrane</keyword>
<keyword evidence="1" id="KW-1133">Transmembrane helix</keyword>
<organism evidence="2 3">
    <name type="scientific">Herbihabitans rhizosphaerae</name>
    <dbReference type="NCBI Taxonomy" id="1872711"/>
    <lineage>
        <taxon>Bacteria</taxon>
        <taxon>Bacillati</taxon>
        <taxon>Actinomycetota</taxon>
        <taxon>Actinomycetes</taxon>
        <taxon>Pseudonocardiales</taxon>
        <taxon>Pseudonocardiaceae</taxon>
        <taxon>Herbihabitans</taxon>
    </lineage>
</organism>
<dbReference type="AlphaFoldDB" id="A0A4Q7L5Y6"/>
<name>A0A4Q7L5Y6_9PSEU</name>
<evidence type="ECO:0000256" key="1">
    <source>
        <dbReference type="SAM" id="Phobius"/>
    </source>
</evidence>
<evidence type="ECO:0000313" key="3">
    <source>
        <dbReference type="Proteomes" id="UP000294257"/>
    </source>
</evidence>
<keyword evidence="1" id="KW-0812">Transmembrane</keyword>
<proteinExistence type="predicted"/>